<organism evidence="1 2">
    <name type="scientific">Chiloscyllium punctatum</name>
    <name type="common">Brownbanded bambooshark</name>
    <name type="synonym">Hemiscyllium punctatum</name>
    <dbReference type="NCBI Taxonomy" id="137246"/>
    <lineage>
        <taxon>Eukaryota</taxon>
        <taxon>Metazoa</taxon>
        <taxon>Chordata</taxon>
        <taxon>Craniata</taxon>
        <taxon>Vertebrata</taxon>
        <taxon>Chondrichthyes</taxon>
        <taxon>Elasmobranchii</taxon>
        <taxon>Galeomorphii</taxon>
        <taxon>Galeoidea</taxon>
        <taxon>Orectolobiformes</taxon>
        <taxon>Hemiscylliidae</taxon>
        <taxon>Chiloscyllium</taxon>
    </lineage>
</organism>
<feature type="non-terminal residue" evidence="1">
    <location>
        <position position="37"/>
    </location>
</feature>
<reference evidence="1 2" key="1">
    <citation type="journal article" date="2018" name="Nat. Ecol. Evol.">
        <title>Shark genomes provide insights into elasmobranch evolution and the origin of vertebrates.</title>
        <authorList>
            <person name="Hara Y"/>
            <person name="Yamaguchi K"/>
            <person name="Onimaru K"/>
            <person name="Kadota M"/>
            <person name="Koyanagi M"/>
            <person name="Keeley SD"/>
            <person name="Tatsumi K"/>
            <person name="Tanaka K"/>
            <person name="Motone F"/>
            <person name="Kageyama Y"/>
            <person name="Nozu R"/>
            <person name="Adachi N"/>
            <person name="Nishimura O"/>
            <person name="Nakagawa R"/>
            <person name="Tanegashima C"/>
            <person name="Kiyatake I"/>
            <person name="Matsumoto R"/>
            <person name="Murakumo K"/>
            <person name="Nishida K"/>
            <person name="Terakita A"/>
            <person name="Kuratani S"/>
            <person name="Sato K"/>
            <person name="Hyodo S Kuraku.S."/>
        </authorList>
    </citation>
    <scope>NUCLEOTIDE SEQUENCE [LARGE SCALE GENOMIC DNA]</scope>
</reference>
<keyword evidence="2" id="KW-1185">Reference proteome</keyword>
<dbReference type="EMBL" id="BEZZ01020591">
    <property type="protein sequence ID" value="GCC39813.1"/>
    <property type="molecule type" value="Genomic_DNA"/>
</dbReference>
<name>A0A401TAY9_CHIPU</name>
<protein>
    <submittedName>
        <fullName evidence="1">Uncharacterized protein</fullName>
    </submittedName>
</protein>
<proteinExistence type="predicted"/>
<evidence type="ECO:0000313" key="1">
    <source>
        <dbReference type="EMBL" id="GCC39813.1"/>
    </source>
</evidence>
<comment type="caution">
    <text evidence="1">The sequence shown here is derived from an EMBL/GenBank/DDBJ whole genome shotgun (WGS) entry which is preliminary data.</text>
</comment>
<dbReference type="Proteomes" id="UP000287033">
    <property type="component" value="Unassembled WGS sequence"/>
</dbReference>
<sequence>MEGGQEDLANLSIPSCFPSRTLSLLVPLGDCDQHFQA</sequence>
<gene>
    <name evidence="1" type="ORF">chiPu_0023415</name>
</gene>
<dbReference type="AlphaFoldDB" id="A0A401TAY9"/>
<accession>A0A401TAY9</accession>
<evidence type="ECO:0000313" key="2">
    <source>
        <dbReference type="Proteomes" id="UP000287033"/>
    </source>
</evidence>